<dbReference type="Pfam" id="PF02230">
    <property type="entry name" value="Abhydrolase_2"/>
    <property type="match status" value="1"/>
</dbReference>
<dbReference type="Gene3D" id="3.40.50.1820">
    <property type="entry name" value="alpha/beta hydrolase"/>
    <property type="match status" value="1"/>
</dbReference>
<dbReference type="GO" id="GO:0052689">
    <property type="term" value="F:carboxylic ester hydrolase activity"/>
    <property type="evidence" value="ECO:0007669"/>
    <property type="project" value="TreeGrafter"/>
</dbReference>
<reference evidence="4" key="1">
    <citation type="submission" date="2021-01" db="EMBL/GenBank/DDBJ databases">
        <authorList>
            <person name="Corre E."/>
            <person name="Pelletier E."/>
            <person name="Niang G."/>
            <person name="Scheremetjew M."/>
            <person name="Finn R."/>
            <person name="Kale V."/>
            <person name="Holt S."/>
            <person name="Cochrane G."/>
            <person name="Meng A."/>
            <person name="Brown T."/>
            <person name="Cohen L."/>
        </authorList>
    </citation>
    <scope>NUCLEOTIDE SEQUENCE</scope>
    <source>
        <strain evidence="4">CCMP 410</strain>
    </source>
</reference>
<organism evidence="4">
    <name type="scientific">Grammatophora oceanica</name>
    <dbReference type="NCBI Taxonomy" id="210454"/>
    <lineage>
        <taxon>Eukaryota</taxon>
        <taxon>Sar</taxon>
        <taxon>Stramenopiles</taxon>
        <taxon>Ochrophyta</taxon>
        <taxon>Bacillariophyta</taxon>
        <taxon>Fragilariophyceae</taxon>
        <taxon>Fragilariophycidae</taxon>
        <taxon>Rhabdonematales</taxon>
        <taxon>Grammatophoraceae</taxon>
        <taxon>Grammatophora</taxon>
    </lineage>
</organism>
<feature type="domain" description="Phospholipase/carboxylesterase/thioesterase" evidence="3">
    <location>
        <begin position="51"/>
        <end position="259"/>
    </location>
</feature>
<comment type="similarity">
    <text evidence="1">Belongs to the AB hydrolase superfamily. AB hydrolase 2 family.</text>
</comment>
<evidence type="ECO:0000313" key="4">
    <source>
        <dbReference type="EMBL" id="CAD9280191.1"/>
    </source>
</evidence>
<evidence type="ECO:0000256" key="1">
    <source>
        <dbReference type="ARBA" id="ARBA00006499"/>
    </source>
</evidence>
<dbReference type="PANTHER" id="PTHR10655">
    <property type="entry name" value="LYSOPHOSPHOLIPASE-RELATED"/>
    <property type="match status" value="1"/>
</dbReference>
<dbReference type="InterPro" id="IPR003140">
    <property type="entry name" value="PLipase/COase/thioEstase"/>
</dbReference>
<dbReference type="GO" id="GO:0008474">
    <property type="term" value="F:palmitoyl-(protein) hydrolase activity"/>
    <property type="evidence" value="ECO:0007669"/>
    <property type="project" value="TreeGrafter"/>
</dbReference>
<dbReference type="SUPFAM" id="SSF53474">
    <property type="entry name" value="alpha/beta-Hydrolases"/>
    <property type="match status" value="1"/>
</dbReference>
<protein>
    <recommendedName>
        <fullName evidence="3">Phospholipase/carboxylesterase/thioesterase domain-containing protein</fullName>
    </recommendedName>
</protein>
<sequence>MPLLSRVAGGSVGTLLWYRRLTFLLATTTFSRSMSFSTERSGDTITVSPSNEAEQSALLVICHGLGDTSEGFADVAEHLASEIPYLKIILPTAPTQAVSMNMGMKMPSWYDIVGLDERSNENCKGIEESRDKILAILEKEHSATGLSYERMVLGGFSQGGALSLWTGMQLNKKLAGVLMMSSYLPAAKKFTVSEENKETPILHCHGTADPLVTFEMAKKTEKALTEQKGVTEYELIPFEGLQHSVNMAEIGIAKNFLKRILPPDETCKIKLKDPSEMSVKELKAAIRKAGLGGQAVGLMEKSEFVKLLQDHRAAK</sequence>
<dbReference type="PANTHER" id="PTHR10655:SF17">
    <property type="entry name" value="LYSOPHOSPHOLIPASE-LIKE PROTEIN 1"/>
    <property type="match status" value="1"/>
</dbReference>
<dbReference type="EMBL" id="HBGK01018053">
    <property type="protein sequence ID" value="CAD9280191.1"/>
    <property type="molecule type" value="Transcribed_RNA"/>
</dbReference>
<dbReference type="InterPro" id="IPR029058">
    <property type="entry name" value="AB_hydrolase_fold"/>
</dbReference>
<keyword evidence="2" id="KW-0378">Hydrolase</keyword>
<evidence type="ECO:0000256" key="2">
    <source>
        <dbReference type="ARBA" id="ARBA00022801"/>
    </source>
</evidence>
<dbReference type="AlphaFoldDB" id="A0A7S1UW47"/>
<gene>
    <name evidence="4" type="ORF">GOCE00092_LOCUS9101</name>
</gene>
<name>A0A7S1UW47_9STRA</name>
<dbReference type="InterPro" id="IPR050565">
    <property type="entry name" value="LYPA1-2/EST-like"/>
</dbReference>
<evidence type="ECO:0000259" key="3">
    <source>
        <dbReference type="Pfam" id="PF02230"/>
    </source>
</evidence>
<accession>A0A7S1UW47</accession>
<proteinExistence type="inferred from homology"/>
<dbReference type="GO" id="GO:0005737">
    <property type="term" value="C:cytoplasm"/>
    <property type="evidence" value="ECO:0007669"/>
    <property type="project" value="TreeGrafter"/>
</dbReference>